<keyword evidence="1" id="KW-1133">Transmembrane helix</keyword>
<accession>A0A135HQI8</accession>
<gene>
    <name evidence="2" type="ORF">ATN84_19510</name>
</gene>
<dbReference type="Proteomes" id="UP000070107">
    <property type="component" value="Unassembled WGS sequence"/>
</dbReference>
<evidence type="ECO:0000313" key="2">
    <source>
        <dbReference type="EMBL" id="KXF75449.1"/>
    </source>
</evidence>
<proteinExistence type="predicted"/>
<evidence type="ECO:0000256" key="1">
    <source>
        <dbReference type="SAM" id="Phobius"/>
    </source>
</evidence>
<keyword evidence="1" id="KW-0812">Transmembrane</keyword>
<feature type="transmembrane region" description="Helical" evidence="1">
    <location>
        <begin position="75"/>
        <end position="94"/>
    </location>
</feature>
<sequence length="433" mass="48746">MLIYNKIQREKMSWLFIWILTILCLGMLFHGLLVRGRFYQYPFIAAGIFLTFILPQLPGLANSRFIPDASLSKTLAFSSICLAMCGIGWSVGLRTSPLKDHAFSEYRLLKAAGFLSLVGAYFFFEFGRLPDDERLRGILTGRAVAYLFFAKLLTYGFALALICYAHRRSLFALYIILFDSAFYLERIFIAGRRGETAEFCILIALAFWFQRRRAVPRTAVVAGLALSLIGLLGAEEYRKSTWYGETTSGWKAISNIDLQENWERLLKEGGPEMENALIAIEHVDQSQTFDFGLHHWNSTIFSYVPAQLVGANLKRALLINLPSIFGNHTPPTGSTATGMADAFASFWYFGAFKFFLIAFLLGGIYNSAINGSTTSQIIYMLSVVPAILVITHFTNEIVIAWIHMVIFLFPAIYYARISSKSDPYVEPSVPHYG</sequence>
<dbReference type="AlphaFoldDB" id="A0A135HQI8"/>
<organism evidence="2 3">
    <name type="scientific">Paramesorhizobium deserti</name>
    <dbReference type="NCBI Taxonomy" id="1494590"/>
    <lineage>
        <taxon>Bacteria</taxon>
        <taxon>Pseudomonadati</taxon>
        <taxon>Pseudomonadota</taxon>
        <taxon>Alphaproteobacteria</taxon>
        <taxon>Hyphomicrobiales</taxon>
        <taxon>Phyllobacteriaceae</taxon>
        <taxon>Paramesorhizobium</taxon>
    </lineage>
</organism>
<reference evidence="2 3" key="1">
    <citation type="submission" date="2015-11" db="EMBL/GenBank/DDBJ databases">
        <title>Draft genome sequence of Paramesorhizobium deserti A-3-E, a strain highly resistant to diverse beta-lactam antibiotics.</title>
        <authorList>
            <person name="Lv R."/>
            <person name="Yang X."/>
            <person name="Fang N."/>
            <person name="Guo J."/>
            <person name="Luo X."/>
            <person name="Peng F."/>
            <person name="Yang R."/>
            <person name="Cui Y."/>
            <person name="Fang C."/>
            <person name="Song Y."/>
        </authorList>
    </citation>
    <scope>NUCLEOTIDE SEQUENCE [LARGE SCALE GENOMIC DNA]</scope>
    <source>
        <strain evidence="2 3">A-3-E</strain>
    </source>
</reference>
<keyword evidence="1" id="KW-0472">Membrane</keyword>
<feature type="transmembrane region" description="Helical" evidence="1">
    <location>
        <begin position="377"/>
        <end position="393"/>
    </location>
</feature>
<keyword evidence="3" id="KW-1185">Reference proteome</keyword>
<comment type="caution">
    <text evidence="2">The sequence shown here is derived from an EMBL/GenBank/DDBJ whole genome shotgun (WGS) entry which is preliminary data.</text>
</comment>
<evidence type="ECO:0000313" key="3">
    <source>
        <dbReference type="Proteomes" id="UP000070107"/>
    </source>
</evidence>
<feature type="transmembrane region" description="Helical" evidence="1">
    <location>
        <begin position="144"/>
        <end position="165"/>
    </location>
</feature>
<feature type="transmembrane region" description="Helical" evidence="1">
    <location>
        <begin position="38"/>
        <end position="54"/>
    </location>
</feature>
<feature type="transmembrane region" description="Helical" evidence="1">
    <location>
        <begin position="106"/>
        <end position="124"/>
    </location>
</feature>
<evidence type="ECO:0008006" key="4">
    <source>
        <dbReference type="Google" id="ProtNLM"/>
    </source>
</evidence>
<dbReference type="EMBL" id="LNTU01000038">
    <property type="protein sequence ID" value="KXF75449.1"/>
    <property type="molecule type" value="Genomic_DNA"/>
</dbReference>
<feature type="transmembrane region" description="Helical" evidence="1">
    <location>
        <begin position="346"/>
        <end position="365"/>
    </location>
</feature>
<name>A0A135HQI8_9HYPH</name>
<feature type="transmembrane region" description="Helical" evidence="1">
    <location>
        <begin position="171"/>
        <end position="189"/>
    </location>
</feature>
<feature type="transmembrane region" description="Helical" evidence="1">
    <location>
        <begin position="214"/>
        <end position="234"/>
    </location>
</feature>
<feature type="transmembrane region" description="Helical" evidence="1">
    <location>
        <begin position="399"/>
        <end position="415"/>
    </location>
</feature>
<protein>
    <recommendedName>
        <fullName evidence="4">Oligosaccharide repeat unit polymerase</fullName>
    </recommendedName>
</protein>
<feature type="transmembrane region" description="Helical" evidence="1">
    <location>
        <begin position="12"/>
        <end position="32"/>
    </location>
</feature>